<dbReference type="RefSeq" id="WP_061169633.1">
    <property type="nucleotide sequence ID" value="NZ_FCOA02000016.1"/>
</dbReference>
<evidence type="ECO:0000313" key="4">
    <source>
        <dbReference type="Proteomes" id="UP000054851"/>
    </source>
</evidence>
<dbReference type="NCBIfam" id="NF005559">
    <property type="entry name" value="PRK07231.1"/>
    <property type="match status" value="1"/>
</dbReference>
<keyword evidence="2" id="KW-0560">Oxidoreductase</keyword>
<accession>A0A158C0N0</accession>
<gene>
    <name evidence="3" type="ORF">AWB79_04506</name>
</gene>
<dbReference type="STRING" id="1777140.AWB79_04506"/>
<dbReference type="Gene3D" id="3.40.50.720">
    <property type="entry name" value="NAD(P)-binding Rossmann-like Domain"/>
    <property type="match status" value="1"/>
</dbReference>
<dbReference type="PRINTS" id="PR00080">
    <property type="entry name" value="SDRFAMILY"/>
</dbReference>
<evidence type="ECO:0000256" key="1">
    <source>
        <dbReference type="ARBA" id="ARBA00006484"/>
    </source>
</evidence>
<dbReference type="InterPro" id="IPR036291">
    <property type="entry name" value="NAD(P)-bd_dom_sf"/>
</dbReference>
<dbReference type="GO" id="GO:0048038">
    <property type="term" value="F:quinone binding"/>
    <property type="evidence" value="ECO:0007669"/>
    <property type="project" value="TreeGrafter"/>
</dbReference>
<dbReference type="InterPro" id="IPR002347">
    <property type="entry name" value="SDR_fam"/>
</dbReference>
<dbReference type="FunFam" id="3.40.50.720:FF:000084">
    <property type="entry name" value="Short-chain dehydrogenase reductase"/>
    <property type="match status" value="1"/>
</dbReference>
<proteinExistence type="inferred from homology"/>
<evidence type="ECO:0000256" key="2">
    <source>
        <dbReference type="ARBA" id="ARBA00023002"/>
    </source>
</evidence>
<dbReference type="AlphaFoldDB" id="A0A158C0N0"/>
<dbReference type="Pfam" id="PF13561">
    <property type="entry name" value="adh_short_C2"/>
    <property type="match status" value="1"/>
</dbReference>
<dbReference type="EMBL" id="FCOA02000016">
    <property type="protein sequence ID" value="SAK75790.1"/>
    <property type="molecule type" value="Genomic_DNA"/>
</dbReference>
<name>A0A158C0N0_9BURK</name>
<dbReference type="PANTHER" id="PTHR42760:SF133">
    <property type="entry name" value="3-OXOACYL-[ACYL-CARRIER-PROTEIN] REDUCTASE"/>
    <property type="match status" value="1"/>
</dbReference>
<dbReference type="OrthoDB" id="196630at2"/>
<organism evidence="3 4">
    <name type="scientific">Caballeronia hypogeia</name>
    <dbReference type="NCBI Taxonomy" id="1777140"/>
    <lineage>
        <taxon>Bacteria</taxon>
        <taxon>Pseudomonadati</taxon>
        <taxon>Pseudomonadota</taxon>
        <taxon>Betaproteobacteria</taxon>
        <taxon>Burkholderiales</taxon>
        <taxon>Burkholderiaceae</taxon>
        <taxon>Caballeronia</taxon>
    </lineage>
</organism>
<sequence length="272" mass="28955">MSKHQSLAGLVVAVTGGGQGIGRAMALRLAEEGAKLAIADINGGAAQTVCDELRQRDVEAIAITVDVTRQADCERMVASVVEAYGRIDMMIANAGVIQVKQYLDIGEEDWDKVFAVNTKGVFLTTQAAARQMRKQTPIAEGRPKGKIVTLSSIAGRYGAGPMAPVIPHYRASKAAVISITQSAAYTFAPDITVNAICPGLVETDMWKLIDQQWTAIENWESGQAWKQRVSAVPLGRPQTADDVAGLAAFLASKDSDYMTGQSLNIEGGLTMS</sequence>
<dbReference type="GO" id="GO:0006633">
    <property type="term" value="P:fatty acid biosynthetic process"/>
    <property type="evidence" value="ECO:0007669"/>
    <property type="project" value="TreeGrafter"/>
</dbReference>
<dbReference type="Proteomes" id="UP000054851">
    <property type="component" value="Unassembled WGS sequence"/>
</dbReference>
<comment type="similarity">
    <text evidence="1">Belongs to the short-chain dehydrogenases/reductases (SDR) family.</text>
</comment>
<dbReference type="PANTHER" id="PTHR42760">
    <property type="entry name" value="SHORT-CHAIN DEHYDROGENASES/REDUCTASES FAMILY MEMBER"/>
    <property type="match status" value="1"/>
</dbReference>
<dbReference type="SUPFAM" id="SSF51735">
    <property type="entry name" value="NAD(P)-binding Rossmann-fold domains"/>
    <property type="match status" value="1"/>
</dbReference>
<protein>
    <submittedName>
        <fullName evidence="3">Sorbitol dehydrogenase</fullName>
    </submittedName>
</protein>
<comment type="caution">
    <text evidence="3">The sequence shown here is derived from an EMBL/GenBank/DDBJ whole genome shotgun (WGS) entry which is preliminary data.</text>
</comment>
<keyword evidence="4" id="KW-1185">Reference proteome</keyword>
<reference evidence="3" key="1">
    <citation type="submission" date="2016-01" db="EMBL/GenBank/DDBJ databases">
        <authorList>
            <person name="Peeters C."/>
        </authorList>
    </citation>
    <scope>NUCLEOTIDE SEQUENCE</scope>
    <source>
        <strain evidence="3">LMG 29322</strain>
    </source>
</reference>
<dbReference type="PRINTS" id="PR00081">
    <property type="entry name" value="GDHRDH"/>
</dbReference>
<evidence type="ECO:0000313" key="3">
    <source>
        <dbReference type="EMBL" id="SAK75790.1"/>
    </source>
</evidence>
<dbReference type="GO" id="GO:0016616">
    <property type="term" value="F:oxidoreductase activity, acting on the CH-OH group of donors, NAD or NADP as acceptor"/>
    <property type="evidence" value="ECO:0007669"/>
    <property type="project" value="TreeGrafter"/>
</dbReference>